<evidence type="ECO:0000256" key="3">
    <source>
        <dbReference type="ARBA" id="ARBA00022692"/>
    </source>
</evidence>
<evidence type="ECO:0000256" key="6">
    <source>
        <dbReference type="SAM" id="Phobius"/>
    </source>
</evidence>
<dbReference type="Pfam" id="PF01545">
    <property type="entry name" value="Cation_efflux"/>
    <property type="match status" value="1"/>
</dbReference>
<dbReference type="Proteomes" id="UP000228948">
    <property type="component" value="Chromosome"/>
</dbReference>
<dbReference type="PANTHER" id="PTHR43840:SF15">
    <property type="entry name" value="MITOCHONDRIAL METAL TRANSPORTER 1-RELATED"/>
    <property type="match status" value="1"/>
</dbReference>
<accession>A0A2K8KLZ2</accession>
<evidence type="ECO:0000313" key="9">
    <source>
        <dbReference type="Proteomes" id="UP000228948"/>
    </source>
</evidence>
<dbReference type="RefSeq" id="WP_071481843.1">
    <property type="nucleotide sequence ID" value="NZ_SODJ01000006.1"/>
</dbReference>
<keyword evidence="9" id="KW-1185">Reference proteome</keyword>
<feature type="transmembrane region" description="Helical" evidence="6">
    <location>
        <begin position="188"/>
        <end position="208"/>
    </location>
</feature>
<dbReference type="GO" id="GO:0015086">
    <property type="term" value="F:cadmium ion transmembrane transporter activity"/>
    <property type="evidence" value="ECO:0007669"/>
    <property type="project" value="TreeGrafter"/>
</dbReference>
<proteinExistence type="predicted"/>
<keyword evidence="5 6" id="KW-0472">Membrane</keyword>
<dbReference type="InterPro" id="IPR050291">
    <property type="entry name" value="CDF_Transporter"/>
</dbReference>
<feature type="domain" description="Cation efflux protein transmembrane" evidence="7">
    <location>
        <begin position="7"/>
        <end position="217"/>
    </location>
</feature>
<feature type="transmembrane region" description="Helical" evidence="6">
    <location>
        <begin position="33"/>
        <end position="57"/>
    </location>
</feature>
<reference evidence="8 9" key="1">
    <citation type="submission" date="2017-11" db="EMBL/GenBank/DDBJ databases">
        <title>Revised Sequence and Annotation of the Rhodobaca barguzinensis strain alga05 Genome.</title>
        <authorList>
            <person name="Kopejtka K."/>
            <person name="Tomasch J.M."/>
            <person name="Bunk B."/>
            <person name="Koblizek M."/>
        </authorList>
    </citation>
    <scope>NUCLEOTIDE SEQUENCE [LARGE SCALE GENOMIC DNA]</scope>
    <source>
        <strain evidence="9">alga05</strain>
    </source>
</reference>
<dbReference type="PANTHER" id="PTHR43840">
    <property type="entry name" value="MITOCHONDRIAL METAL TRANSPORTER 1-RELATED"/>
    <property type="match status" value="1"/>
</dbReference>
<evidence type="ECO:0000256" key="5">
    <source>
        <dbReference type="ARBA" id="ARBA00023136"/>
    </source>
</evidence>
<evidence type="ECO:0000256" key="2">
    <source>
        <dbReference type="ARBA" id="ARBA00022448"/>
    </source>
</evidence>
<dbReference type="GO" id="GO:0006882">
    <property type="term" value="P:intracellular zinc ion homeostasis"/>
    <property type="evidence" value="ECO:0007669"/>
    <property type="project" value="TreeGrafter"/>
</dbReference>
<evidence type="ECO:0000259" key="7">
    <source>
        <dbReference type="Pfam" id="PF01545"/>
    </source>
</evidence>
<dbReference type="GO" id="GO:0015093">
    <property type="term" value="F:ferrous iron transmembrane transporter activity"/>
    <property type="evidence" value="ECO:0007669"/>
    <property type="project" value="TreeGrafter"/>
</dbReference>
<dbReference type="Gene3D" id="1.20.1510.10">
    <property type="entry name" value="Cation efflux protein transmembrane domain"/>
    <property type="match status" value="1"/>
</dbReference>
<dbReference type="InterPro" id="IPR058533">
    <property type="entry name" value="Cation_efflux_TM"/>
</dbReference>
<keyword evidence="2" id="KW-0813">Transport</keyword>
<dbReference type="KEGG" id="rbg:BG454_00525"/>
<comment type="subcellular location">
    <subcellularLocation>
        <location evidence="1">Membrane</location>
        <topology evidence="1">Multi-pass membrane protein</topology>
    </subcellularLocation>
</comment>
<dbReference type="STRING" id="441209.GCA_001870665_00237"/>
<organism evidence="8 9">
    <name type="scientific">Roseinatronobacter bogoriensis subsp. barguzinensis</name>
    <dbReference type="NCBI Taxonomy" id="441209"/>
    <lineage>
        <taxon>Bacteria</taxon>
        <taxon>Pseudomonadati</taxon>
        <taxon>Pseudomonadota</taxon>
        <taxon>Alphaproteobacteria</taxon>
        <taxon>Rhodobacterales</taxon>
        <taxon>Paracoccaceae</taxon>
        <taxon>Roseinatronobacter</taxon>
    </lineage>
</organism>
<feature type="transmembrane region" description="Helical" evidence="6">
    <location>
        <begin position="122"/>
        <end position="142"/>
    </location>
</feature>
<evidence type="ECO:0000313" key="8">
    <source>
        <dbReference type="EMBL" id="ATX67590.1"/>
    </source>
</evidence>
<evidence type="ECO:0000256" key="4">
    <source>
        <dbReference type="ARBA" id="ARBA00022989"/>
    </source>
</evidence>
<dbReference type="GO" id="GO:0005886">
    <property type="term" value="C:plasma membrane"/>
    <property type="evidence" value="ECO:0007669"/>
    <property type="project" value="TreeGrafter"/>
</dbReference>
<dbReference type="GO" id="GO:0015341">
    <property type="term" value="F:zinc efflux antiporter activity"/>
    <property type="evidence" value="ECO:0007669"/>
    <property type="project" value="TreeGrafter"/>
</dbReference>
<evidence type="ECO:0000256" key="1">
    <source>
        <dbReference type="ARBA" id="ARBA00004141"/>
    </source>
</evidence>
<feature type="transmembrane region" description="Helical" evidence="6">
    <location>
        <begin position="78"/>
        <end position="102"/>
    </location>
</feature>
<dbReference type="AlphaFoldDB" id="A0A2K8KLZ2"/>
<dbReference type="OrthoDB" id="2388015at2"/>
<keyword evidence="3 6" id="KW-0812">Transmembrane</keyword>
<gene>
    <name evidence="8" type="ORF">BG454_00525</name>
</gene>
<sequence>MTEETLLKLSIAATLLVAALGIVMGLWTGSRAIVFDGAFSLVDAAMSAVSLLVLGLMKSYALSTARGQKLEARFNFGFWHLEPMVLALNGILLMAVAAYGLINAVESLLAGGRLLDFDLALYYAGAATVICFVMAALGYRANRRLRSGFVKLDAQGWLSAGALSAALVLAFGLAALVADTRLAPALPYIDPAILGLICLVLIPVPAAITRKAIAEMMLVTPTDLRARVNAVARQITQKYGFLAAYSYVARVGRAEQIEMYFVAPADMPARPLSDWDRLRDEVGDALGNAGPDRWLSVTFTADPKWSA</sequence>
<protein>
    <submittedName>
        <fullName evidence="8">Cation transporter</fullName>
    </submittedName>
</protein>
<dbReference type="SUPFAM" id="SSF161111">
    <property type="entry name" value="Cation efflux protein transmembrane domain-like"/>
    <property type="match status" value="1"/>
</dbReference>
<feature type="transmembrane region" description="Helical" evidence="6">
    <location>
        <begin position="7"/>
        <end position="27"/>
    </location>
</feature>
<name>A0A2K8KLZ2_9RHOB</name>
<keyword evidence="4 6" id="KW-1133">Transmembrane helix</keyword>
<feature type="transmembrane region" description="Helical" evidence="6">
    <location>
        <begin position="154"/>
        <end position="176"/>
    </location>
</feature>
<dbReference type="InterPro" id="IPR027469">
    <property type="entry name" value="Cation_efflux_TMD_sf"/>
</dbReference>
<dbReference type="EMBL" id="CP024899">
    <property type="protein sequence ID" value="ATX67590.1"/>
    <property type="molecule type" value="Genomic_DNA"/>
</dbReference>